<evidence type="ECO:0000313" key="2">
    <source>
        <dbReference type="Proteomes" id="UP000789508"/>
    </source>
</evidence>
<gene>
    <name evidence="1" type="ORF">ALEPTO_LOCUS6478</name>
</gene>
<keyword evidence="2" id="KW-1185">Reference proteome</keyword>
<dbReference type="Proteomes" id="UP000789508">
    <property type="component" value="Unassembled WGS sequence"/>
</dbReference>
<name>A0A9N9BHC2_9GLOM</name>
<comment type="caution">
    <text evidence="1">The sequence shown here is derived from an EMBL/GenBank/DDBJ whole genome shotgun (WGS) entry which is preliminary data.</text>
</comment>
<reference evidence="1" key="1">
    <citation type="submission" date="2021-06" db="EMBL/GenBank/DDBJ databases">
        <authorList>
            <person name="Kallberg Y."/>
            <person name="Tangrot J."/>
            <person name="Rosling A."/>
        </authorList>
    </citation>
    <scope>NUCLEOTIDE SEQUENCE</scope>
    <source>
        <strain evidence="1">FL130A</strain>
    </source>
</reference>
<protein>
    <submittedName>
        <fullName evidence="1">4937_t:CDS:1</fullName>
    </submittedName>
</protein>
<proteinExistence type="predicted"/>
<evidence type="ECO:0000313" key="1">
    <source>
        <dbReference type="EMBL" id="CAG8563779.1"/>
    </source>
</evidence>
<dbReference type="AlphaFoldDB" id="A0A9N9BHC2"/>
<accession>A0A9N9BHC2</accession>
<dbReference type="EMBL" id="CAJVPS010002255">
    <property type="protein sequence ID" value="CAG8563779.1"/>
    <property type="molecule type" value="Genomic_DNA"/>
</dbReference>
<dbReference type="OrthoDB" id="2318560at2759"/>
<organism evidence="1 2">
    <name type="scientific">Ambispora leptoticha</name>
    <dbReference type="NCBI Taxonomy" id="144679"/>
    <lineage>
        <taxon>Eukaryota</taxon>
        <taxon>Fungi</taxon>
        <taxon>Fungi incertae sedis</taxon>
        <taxon>Mucoromycota</taxon>
        <taxon>Glomeromycotina</taxon>
        <taxon>Glomeromycetes</taxon>
        <taxon>Archaeosporales</taxon>
        <taxon>Ambisporaceae</taxon>
        <taxon>Ambispora</taxon>
    </lineage>
</organism>
<sequence>MEEFVEDINENCPNCLKQWNKKMKFCLNCDLPSSSWTTGNDEIDEKIKQVQLNAFLYTNTATWFEWIPFSEFSEIKFIAVGGFGSVSSAIWNSGRVCGFDEKRRKLIREESTVVALKTLFESDVVSSDIIQEVS</sequence>